<evidence type="ECO:0000256" key="8">
    <source>
        <dbReference type="PIRSR" id="PIRSR000097-3"/>
    </source>
</evidence>
<name>A0A1V6UH81_9EURO</name>
<accession>A0A1V6UH81</accession>
<dbReference type="Pfam" id="PF00248">
    <property type="entry name" value="Aldo_ket_red"/>
    <property type="match status" value="1"/>
</dbReference>
<dbReference type="EMBL" id="MDDG01000009">
    <property type="protein sequence ID" value="OQE37781.1"/>
    <property type="molecule type" value="Genomic_DNA"/>
</dbReference>
<evidence type="ECO:0000256" key="4">
    <source>
        <dbReference type="ARBA" id="ARBA00047534"/>
    </source>
</evidence>
<feature type="domain" description="NADP-dependent oxidoreductase" evidence="9">
    <location>
        <begin position="23"/>
        <end position="336"/>
    </location>
</feature>
<dbReference type="PRINTS" id="PR00069">
    <property type="entry name" value="ALDKETRDTASE"/>
</dbReference>
<dbReference type="InterPro" id="IPR036812">
    <property type="entry name" value="NAD(P)_OxRdtase_dom_sf"/>
</dbReference>
<comment type="catalytic activity">
    <reaction evidence="5">
        <text>xylitol + NAD(+) = D-xylose + NADH + H(+)</text>
        <dbReference type="Rhea" id="RHEA:27441"/>
        <dbReference type="ChEBI" id="CHEBI:15378"/>
        <dbReference type="ChEBI" id="CHEBI:17151"/>
        <dbReference type="ChEBI" id="CHEBI:53455"/>
        <dbReference type="ChEBI" id="CHEBI:57540"/>
        <dbReference type="ChEBI" id="CHEBI:57945"/>
        <dbReference type="EC" id="1.1.1.307"/>
    </reaction>
</comment>
<dbReference type="InterPro" id="IPR018170">
    <property type="entry name" value="Aldo/ket_reductase_CS"/>
</dbReference>
<dbReference type="InterPro" id="IPR020471">
    <property type="entry name" value="AKR"/>
</dbReference>
<sequence length="360" mass="40400">MSFKSLPMKIRGRKEIQVPSPAFGTFTLDAWKSNGDPQQAIQIIRTAIQAGCRHLDCAWEYNTDAEIGEAICQSGVPREEIFVTQKLWVNFCAPQNVEVALDLALQRMKLNYIDLFLIHHPVAVKPAGDLREAWINEGTTMRDQGCAADDKGNFIPDLEHCPAAVAALNGGEGSIIPTWNAMKALVRCGKSRSVGVSNFDVEHMQEILSVQSDDDDEVPLSCNQIECHPWFPNQRLVDFSMEHNILVMAYSPFASIKYEYGVFPPEPFTPYGTTLLRDETVQQIAAKNGMTATQVLLDWAAQRSTLPIFRSCSPQHQQENLVFRELPQEDMQALTTLELDGQTGKSTAIMYFPEIKVYDW</sequence>
<evidence type="ECO:0000256" key="6">
    <source>
        <dbReference type="PIRSR" id="PIRSR000097-1"/>
    </source>
</evidence>
<comment type="catalytic activity">
    <reaction evidence="4">
        <text>xylitol + NADP(+) = D-xylose + NADPH + H(+)</text>
        <dbReference type="Rhea" id="RHEA:27445"/>
        <dbReference type="ChEBI" id="CHEBI:15378"/>
        <dbReference type="ChEBI" id="CHEBI:17151"/>
        <dbReference type="ChEBI" id="CHEBI:53455"/>
        <dbReference type="ChEBI" id="CHEBI:57783"/>
        <dbReference type="ChEBI" id="CHEBI:58349"/>
        <dbReference type="EC" id="1.1.1.307"/>
    </reaction>
</comment>
<comment type="function">
    <text evidence="3">Catalyzes the initial reaction in the xylose utilization pathway by reducing D-xylose into xylitol. Xylose is a major component of hemicelluloses such as xylan. Most fungi utilize D-xylose via three enzymatic reactions, xylose reductase (XR), xylitol dehydrogenase (XDH), and xylulokinase, to form xylulose 5-phosphate, which enters pentose phosphate pathway.</text>
</comment>
<feature type="binding site" evidence="7">
    <location>
        <position position="119"/>
    </location>
    <ligand>
        <name>substrate</name>
    </ligand>
</feature>
<evidence type="ECO:0000313" key="11">
    <source>
        <dbReference type="Proteomes" id="UP000191500"/>
    </source>
</evidence>
<keyword evidence="11" id="KW-1185">Reference proteome</keyword>
<evidence type="ECO:0000256" key="1">
    <source>
        <dbReference type="ARBA" id="ARBA00012845"/>
    </source>
</evidence>
<evidence type="ECO:0000259" key="9">
    <source>
        <dbReference type="Pfam" id="PF00248"/>
    </source>
</evidence>
<dbReference type="PANTHER" id="PTHR11732">
    <property type="entry name" value="ALDO/KETO REDUCTASE"/>
    <property type="match status" value="1"/>
</dbReference>
<feature type="site" description="Lowers pKa of active site Tyr" evidence="8">
    <location>
        <position position="86"/>
    </location>
</feature>
<evidence type="ECO:0000256" key="5">
    <source>
        <dbReference type="ARBA" id="ARBA00049485"/>
    </source>
</evidence>
<evidence type="ECO:0000256" key="2">
    <source>
        <dbReference type="ARBA" id="ARBA00023002"/>
    </source>
</evidence>
<dbReference type="CDD" id="cd19071">
    <property type="entry name" value="AKR_AKR1-5-like"/>
    <property type="match status" value="1"/>
</dbReference>
<reference evidence="11" key="1">
    <citation type="journal article" date="2017" name="Nat. Microbiol.">
        <title>Global analysis of biosynthetic gene clusters reveals vast potential of secondary metabolite production in Penicillium species.</title>
        <authorList>
            <person name="Nielsen J.C."/>
            <person name="Grijseels S."/>
            <person name="Prigent S."/>
            <person name="Ji B."/>
            <person name="Dainat J."/>
            <person name="Nielsen K.F."/>
            <person name="Frisvad J.C."/>
            <person name="Workman M."/>
            <person name="Nielsen J."/>
        </authorList>
    </citation>
    <scope>NUCLEOTIDE SEQUENCE [LARGE SCALE GENOMIC DNA]</scope>
    <source>
        <strain evidence="11">IBT 31321</strain>
    </source>
</reference>
<gene>
    <name evidence="10" type="ORF">PENCOP_c009G00857</name>
</gene>
<keyword evidence="2" id="KW-0560">Oxidoreductase</keyword>
<comment type="caution">
    <text evidence="10">The sequence shown here is derived from an EMBL/GenBank/DDBJ whole genome shotgun (WGS) entry which is preliminary data.</text>
</comment>
<dbReference type="EC" id="1.1.1.307" evidence="1"/>
<dbReference type="PIRSF" id="PIRSF000097">
    <property type="entry name" value="AKR"/>
    <property type="match status" value="1"/>
</dbReference>
<evidence type="ECO:0000256" key="3">
    <source>
        <dbReference type="ARBA" id="ARBA00025065"/>
    </source>
</evidence>
<feature type="active site" description="Proton donor" evidence="6">
    <location>
        <position position="61"/>
    </location>
</feature>
<proteinExistence type="predicted"/>
<dbReference type="Proteomes" id="UP000191500">
    <property type="component" value="Unassembled WGS sequence"/>
</dbReference>
<dbReference type="InterPro" id="IPR023210">
    <property type="entry name" value="NADP_OxRdtase_dom"/>
</dbReference>
<dbReference type="AlphaFoldDB" id="A0A1V6UH81"/>
<dbReference type="STRING" id="36646.A0A1V6UH81"/>
<dbReference type="GO" id="GO:0016491">
    <property type="term" value="F:oxidoreductase activity"/>
    <property type="evidence" value="ECO:0007669"/>
    <property type="project" value="UniProtKB-KW"/>
</dbReference>
<evidence type="ECO:0000256" key="7">
    <source>
        <dbReference type="PIRSR" id="PIRSR000097-2"/>
    </source>
</evidence>
<dbReference type="PROSITE" id="PS00062">
    <property type="entry name" value="ALDOKETO_REDUCTASE_2"/>
    <property type="match status" value="1"/>
</dbReference>
<evidence type="ECO:0000313" key="10">
    <source>
        <dbReference type="EMBL" id="OQE37781.1"/>
    </source>
</evidence>
<protein>
    <recommendedName>
        <fullName evidence="1">D-xylose reductase [NAD(P)H]</fullName>
        <ecNumber evidence="1">1.1.1.307</ecNumber>
    </recommendedName>
</protein>
<organism evidence="10 11">
    <name type="scientific">Penicillium coprophilum</name>
    <dbReference type="NCBI Taxonomy" id="36646"/>
    <lineage>
        <taxon>Eukaryota</taxon>
        <taxon>Fungi</taxon>
        <taxon>Dikarya</taxon>
        <taxon>Ascomycota</taxon>
        <taxon>Pezizomycotina</taxon>
        <taxon>Eurotiomycetes</taxon>
        <taxon>Eurotiomycetidae</taxon>
        <taxon>Eurotiales</taxon>
        <taxon>Aspergillaceae</taxon>
        <taxon>Penicillium</taxon>
    </lineage>
</organism>
<dbReference type="Gene3D" id="3.20.20.100">
    <property type="entry name" value="NADP-dependent oxidoreductase domain"/>
    <property type="match status" value="1"/>
</dbReference>
<dbReference type="SUPFAM" id="SSF51430">
    <property type="entry name" value="NAD(P)-linked oxidoreductase"/>
    <property type="match status" value="1"/>
</dbReference>